<organism evidence="1 2">
    <name type="scientific">Protea cynaroides</name>
    <dbReference type="NCBI Taxonomy" id="273540"/>
    <lineage>
        <taxon>Eukaryota</taxon>
        <taxon>Viridiplantae</taxon>
        <taxon>Streptophyta</taxon>
        <taxon>Embryophyta</taxon>
        <taxon>Tracheophyta</taxon>
        <taxon>Spermatophyta</taxon>
        <taxon>Magnoliopsida</taxon>
        <taxon>Proteales</taxon>
        <taxon>Proteaceae</taxon>
        <taxon>Protea</taxon>
    </lineage>
</organism>
<sequence length="148" mass="16359">MRERHEIKSQALQQQERDANGLNKYSVSVRSFGTSCPIHAMPEAALAPSISVFYFTGRRIDRTFLSISRLGSTHLTLQPIPVPGGAFARDIIACSPLNFETFSLSFGSRINHECASGNQQKFQVGSTPFGFGFKARKEFTHSFQGDQG</sequence>
<protein>
    <submittedName>
        <fullName evidence="1">Uncharacterized protein</fullName>
    </submittedName>
</protein>
<dbReference type="EMBL" id="JAMYWD010000005">
    <property type="protein sequence ID" value="KAJ4970307.1"/>
    <property type="molecule type" value="Genomic_DNA"/>
</dbReference>
<reference evidence="1" key="1">
    <citation type="journal article" date="2023" name="Plant J.">
        <title>The genome of the king protea, Protea cynaroides.</title>
        <authorList>
            <person name="Chang J."/>
            <person name="Duong T.A."/>
            <person name="Schoeman C."/>
            <person name="Ma X."/>
            <person name="Roodt D."/>
            <person name="Barker N."/>
            <person name="Li Z."/>
            <person name="Van de Peer Y."/>
            <person name="Mizrachi E."/>
        </authorList>
    </citation>
    <scope>NUCLEOTIDE SEQUENCE</scope>
    <source>
        <tissue evidence="1">Young leaves</tissue>
    </source>
</reference>
<comment type="caution">
    <text evidence="1">The sequence shown here is derived from an EMBL/GenBank/DDBJ whole genome shotgun (WGS) entry which is preliminary data.</text>
</comment>
<dbReference type="AlphaFoldDB" id="A0A9Q0KGX5"/>
<accession>A0A9Q0KGX5</accession>
<evidence type="ECO:0000313" key="1">
    <source>
        <dbReference type="EMBL" id="KAJ4970307.1"/>
    </source>
</evidence>
<dbReference type="Proteomes" id="UP001141806">
    <property type="component" value="Unassembled WGS sequence"/>
</dbReference>
<evidence type="ECO:0000313" key="2">
    <source>
        <dbReference type="Proteomes" id="UP001141806"/>
    </source>
</evidence>
<proteinExistence type="predicted"/>
<name>A0A9Q0KGX5_9MAGN</name>
<gene>
    <name evidence="1" type="ORF">NE237_003406</name>
</gene>
<keyword evidence="2" id="KW-1185">Reference proteome</keyword>